<keyword evidence="8" id="KW-1185">Reference proteome</keyword>
<dbReference type="PROSITE" id="PS00703">
    <property type="entry name" value="OKR_DC_1"/>
    <property type="match status" value="1"/>
</dbReference>
<dbReference type="InterPro" id="IPR036633">
    <property type="entry name" value="Prn/Lys/Arg_de-COase_C_sf"/>
</dbReference>
<dbReference type="Pfam" id="PF01276">
    <property type="entry name" value="OKR_DC_1"/>
    <property type="match status" value="1"/>
</dbReference>
<keyword evidence="3" id="KW-0663">Pyridoxal phosphate</keyword>
<dbReference type="PIRSF" id="PIRSF009393">
    <property type="entry name" value="Orn_decarb"/>
    <property type="match status" value="1"/>
</dbReference>
<dbReference type="InterPro" id="IPR000310">
    <property type="entry name" value="Orn/Lys/Arg_deCO2ase_major_dom"/>
</dbReference>
<feature type="domain" description="Orn/Lys/Arg decarboxylases family 1 pyridoxal-P attachment site" evidence="6">
    <location>
        <begin position="397"/>
        <end position="411"/>
    </location>
</feature>
<evidence type="ECO:0000256" key="4">
    <source>
        <dbReference type="ARBA" id="ARBA00023239"/>
    </source>
</evidence>
<evidence type="ECO:0000256" key="1">
    <source>
        <dbReference type="ARBA" id="ARBA00010671"/>
    </source>
</evidence>
<name>A0ABQ2Z8P4_9ACTN</name>
<dbReference type="EMBL" id="BMUT01000018">
    <property type="protein sequence ID" value="GGY07001.1"/>
    <property type="molecule type" value="Genomic_DNA"/>
</dbReference>
<dbReference type="Gene3D" id="3.40.50.2300">
    <property type="match status" value="1"/>
</dbReference>
<dbReference type="PANTHER" id="PTHR45229:SF3">
    <property type="entry name" value="BIODEGRADATIVE ARGININE DECARBOXYLASE"/>
    <property type="match status" value="1"/>
</dbReference>
<evidence type="ECO:0000313" key="7">
    <source>
        <dbReference type="EMBL" id="GGY07001.1"/>
    </source>
</evidence>
<proteinExistence type="inferred from homology"/>
<dbReference type="SUPFAM" id="SSF53383">
    <property type="entry name" value="PLP-dependent transferases"/>
    <property type="match status" value="1"/>
</dbReference>
<accession>A0ABQ2Z8P4</accession>
<dbReference type="SUPFAM" id="SSF55904">
    <property type="entry name" value="Ornithine decarboxylase C-terminal domain"/>
    <property type="match status" value="1"/>
</dbReference>
<sequence>MADGTVLFAVREHSGGGSTTAEQLRRIHKELEDSGYEVRWASTSEDARAVLRTEAGLAAAVVDWDLPGSSGDDGREDDKDDGEPGGADVLRQAGRRFRNLPVFLVTAGEDLDHLPLWVAEAVVGYIWPLEDTAPFIAGRIARAARGYQEDLLPPFFKAMRRFDDTHEYSWHTPAHAGGVAFLKSPVGRAFYDHFGERLLRSDLSISVGDLGSLFEHTGPVGAAERNAARIFGADRTYFVLHGDSTCDRMVGHFSVTRDEIALVDRNCHKSVLHGLVLSGARPVYLVPTRNGYGLAGPLPPAEIQAQSVASRIARNPLTPGAVSPDAQYAVLTNSTYDGLCYDSLQVARALAPSTPRLHFDEAWFAYARFHPLYAGRYGMAVGPDTFPGPERPTVFSTQSTHKLLAALSQSAMVHVKPAPRAPVEHERFNEAFMMHGTTSPLYPMIASLDVAAAMMDGPQGRWLIDEALAEAVRFRQTVVRIGRRIAAAGDRPGWFFGVWQPETVTDPATGEQVPFADAPAELLRTDPSCWQLEPGADWHGFPGLTEGYCLLDPVKVTLTCPGIDASGRMSDWGIPARVLTAYLATRNIVVEKTDSYTTLILFSMGITKGKWGTLMDGLMDFKTLYDEDAPLERVLPELVEAHPQRYTGGTLRGLCQEMHDHLRETDLVELLDTAFQDLPEPVTPPQHCYQRLIRGGTERVRLADAAGRVAAAMVTVTPPGIPVLMPGENTGTPDGPLLRYLKALESFDRRFPGFHSEAHGVTLDPDSGDYLIECVRRIPAQQAGDAAGGEAASGEGAAGEAASVRVSDA</sequence>
<comment type="similarity">
    <text evidence="1">Belongs to the Orn/Lys/Arg decarboxylase class-I family.</text>
</comment>
<evidence type="ECO:0000259" key="6">
    <source>
        <dbReference type="PROSITE" id="PS00703"/>
    </source>
</evidence>
<dbReference type="Proteomes" id="UP000659223">
    <property type="component" value="Unassembled WGS sequence"/>
</dbReference>
<evidence type="ECO:0000256" key="3">
    <source>
        <dbReference type="ARBA" id="ARBA00022898"/>
    </source>
</evidence>
<gene>
    <name evidence="7" type="primary">ldcC</name>
    <name evidence="7" type="ORF">GCM10010324_62300</name>
</gene>
<dbReference type="InterPro" id="IPR008286">
    <property type="entry name" value="Prn/Lys/Arg_de-COase_C"/>
</dbReference>
<keyword evidence="2" id="KW-0210">Decarboxylase</keyword>
<dbReference type="Gene3D" id="3.90.1150.10">
    <property type="entry name" value="Aspartate Aminotransferase, domain 1"/>
    <property type="match status" value="1"/>
</dbReference>
<dbReference type="InterPro" id="IPR011193">
    <property type="entry name" value="Orn/lys/arg_de-COase"/>
</dbReference>
<reference evidence="8" key="1">
    <citation type="journal article" date="2019" name="Int. J. Syst. Evol. Microbiol.">
        <title>The Global Catalogue of Microorganisms (GCM) 10K type strain sequencing project: providing services to taxonomists for standard genome sequencing and annotation.</title>
        <authorList>
            <consortium name="The Broad Institute Genomics Platform"/>
            <consortium name="The Broad Institute Genome Sequencing Center for Infectious Disease"/>
            <person name="Wu L."/>
            <person name="Ma J."/>
        </authorList>
    </citation>
    <scope>NUCLEOTIDE SEQUENCE [LARGE SCALE GENOMIC DNA]</scope>
    <source>
        <strain evidence="8">JCM 4586</strain>
    </source>
</reference>
<feature type="region of interest" description="Disordered" evidence="5">
    <location>
        <begin position="65"/>
        <end position="90"/>
    </location>
</feature>
<dbReference type="Pfam" id="PF03711">
    <property type="entry name" value="OKR_DC_1_C"/>
    <property type="match status" value="1"/>
</dbReference>
<dbReference type="RefSeq" id="WP_190025100.1">
    <property type="nucleotide sequence ID" value="NZ_BMUT01000018.1"/>
</dbReference>
<dbReference type="Gene3D" id="3.40.640.10">
    <property type="entry name" value="Type I PLP-dependent aspartate aminotransferase-like (Major domain)"/>
    <property type="match status" value="1"/>
</dbReference>
<evidence type="ECO:0000256" key="5">
    <source>
        <dbReference type="SAM" id="MobiDB-lite"/>
    </source>
</evidence>
<evidence type="ECO:0000313" key="8">
    <source>
        <dbReference type="Proteomes" id="UP000659223"/>
    </source>
</evidence>
<protein>
    <submittedName>
        <fullName evidence="7">Arginine decarboxylase</fullName>
    </submittedName>
</protein>
<dbReference type="InterPro" id="IPR015421">
    <property type="entry name" value="PyrdxlP-dep_Trfase_major"/>
</dbReference>
<dbReference type="SUPFAM" id="SSF52172">
    <property type="entry name" value="CheY-like"/>
    <property type="match status" value="1"/>
</dbReference>
<dbReference type="InterPro" id="IPR005308">
    <property type="entry name" value="OKR_de-COase_N"/>
</dbReference>
<keyword evidence="4" id="KW-0456">Lyase</keyword>
<dbReference type="Pfam" id="PF03709">
    <property type="entry name" value="OKR_DC_1_N"/>
    <property type="match status" value="1"/>
</dbReference>
<dbReference type="InterPro" id="IPR015422">
    <property type="entry name" value="PyrdxlP-dep_Trfase_small"/>
</dbReference>
<dbReference type="InterPro" id="IPR015424">
    <property type="entry name" value="PyrdxlP-dep_Trfase"/>
</dbReference>
<dbReference type="Gene3D" id="3.90.100.10">
    <property type="entry name" value="Orn/Lys/Arg decarboxylase, C-terminal domain"/>
    <property type="match status" value="1"/>
</dbReference>
<evidence type="ECO:0000256" key="2">
    <source>
        <dbReference type="ARBA" id="ARBA00022793"/>
    </source>
</evidence>
<feature type="compositionally biased region" description="Low complexity" evidence="5">
    <location>
        <begin position="785"/>
        <end position="803"/>
    </location>
</feature>
<organism evidence="7 8">
    <name type="scientific">Streptomyces hiroshimensis</name>
    <dbReference type="NCBI Taxonomy" id="66424"/>
    <lineage>
        <taxon>Bacteria</taxon>
        <taxon>Bacillati</taxon>
        <taxon>Actinomycetota</taxon>
        <taxon>Actinomycetes</taxon>
        <taxon>Kitasatosporales</taxon>
        <taxon>Streptomycetaceae</taxon>
        <taxon>Streptomyces</taxon>
    </lineage>
</organism>
<feature type="region of interest" description="Disordered" evidence="5">
    <location>
        <begin position="785"/>
        <end position="809"/>
    </location>
</feature>
<dbReference type="InterPro" id="IPR011006">
    <property type="entry name" value="CheY-like_superfamily"/>
</dbReference>
<dbReference type="PANTHER" id="PTHR45229">
    <property type="entry name" value="CONSTITUTIVE ORNITHINE DECARBOXYLASE"/>
    <property type="match status" value="1"/>
</dbReference>
<comment type="caution">
    <text evidence="7">The sequence shown here is derived from an EMBL/GenBank/DDBJ whole genome shotgun (WGS) entry which is preliminary data.</text>
</comment>